<name>A0ABX2PYG1_9RHOB</name>
<feature type="coiled-coil region" evidence="1">
    <location>
        <begin position="217"/>
        <end position="244"/>
    </location>
</feature>
<gene>
    <name evidence="3" type="ORF">HW561_21450</name>
</gene>
<reference evidence="3 4" key="1">
    <citation type="submission" date="2020-06" db="EMBL/GenBank/DDBJ databases">
        <authorList>
            <person name="Cao W.R."/>
        </authorList>
    </citation>
    <scope>NUCLEOTIDE SEQUENCE [LARGE SCALE GENOMIC DNA]</scope>
    <source>
        <strain evidence="3 4">B1Z28</strain>
    </source>
</reference>
<dbReference type="PANTHER" id="PTHR30386:SF28">
    <property type="entry name" value="EXPORTED PROTEIN"/>
    <property type="match status" value="1"/>
</dbReference>
<evidence type="ECO:0000256" key="2">
    <source>
        <dbReference type="SAM" id="Phobius"/>
    </source>
</evidence>
<dbReference type="NCBIfam" id="TIGR03794">
    <property type="entry name" value="NHLM_micro_HlyD"/>
    <property type="match status" value="1"/>
</dbReference>
<evidence type="ECO:0000313" key="3">
    <source>
        <dbReference type="EMBL" id="NVO58356.1"/>
    </source>
</evidence>
<dbReference type="RefSeq" id="WP_176867398.1">
    <property type="nucleotide sequence ID" value="NZ_JABXWT010000023.1"/>
</dbReference>
<feature type="coiled-coil region" evidence="1">
    <location>
        <begin position="104"/>
        <end position="181"/>
    </location>
</feature>
<keyword evidence="2" id="KW-0812">Transmembrane</keyword>
<organism evidence="3 4">
    <name type="scientific">Ruegeria haliotis</name>
    <dbReference type="NCBI Taxonomy" id="2747601"/>
    <lineage>
        <taxon>Bacteria</taxon>
        <taxon>Pseudomonadati</taxon>
        <taxon>Pseudomonadota</taxon>
        <taxon>Alphaproteobacteria</taxon>
        <taxon>Rhodobacterales</taxon>
        <taxon>Roseobacteraceae</taxon>
        <taxon>Ruegeria</taxon>
    </lineage>
</organism>
<dbReference type="PANTHER" id="PTHR30386">
    <property type="entry name" value="MEMBRANE FUSION SUBUNIT OF EMRAB-TOLC MULTIDRUG EFFLUX PUMP"/>
    <property type="match status" value="1"/>
</dbReference>
<feature type="transmembrane region" description="Helical" evidence="2">
    <location>
        <begin position="31"/>
        <end position="51"/>
    </location>
</feature>
<dbReference type="EMBL" id="JABXWT010000023">
    <property type="protein sequence ID" value="NVO58356.1"/>
    <property type="molecule type" value="Genomic_DNA"/>
</dbReference>
<proteinExistence type="predicted"/>
<dbReference type="InterPro" id="IPR022275">
    <property type="entry name" value="NHPM_bacteriocin_SS_HylD"/>
</dbReference>
<keyword evidence="4" id="KW-1185">Reference proteome</keyword>
<sequence length="417" mass="46315">MSKNIFRKSAMDRLASPEQLDRLVPVTDSKAWLAIFMLMSMLAAAIVWSFVGSLPSRVKGDGILIIEGGRVFDAVAQADGIVERLEVSIDDLVEKDQIVARLSQRDLQIELDNMIATVDEAKSELRRVQADVERQSELQDDALKEQISATNERVEVAQERLKNARERLEEYEDLLERGRVTNDAVLDRQLAVDAILKELGELRQVLSDIEVRRFDALANNNERIEQARQSVAETERRQAAIESQLQRGSVIVTPAAGRVTELQATAGELLGRGEAALSFETLGDSLELVLYVNPSDGKSVEPGMRVQVSPLTAAREEYGTIRGEVTQVSEFPSTVDGMMAVLRNNELVRQFSTSGPPYRAIVRLDRDPDSVSGYAWTSDRGAGLELRSGTLTEAEVTVRTQRPIEMVIPLLREWTGL</sequence>
<keyword evidence="2" id="KW-0472">Membrane</keyword>
<dbReference type="Proteomes" id="UP000630805">
    <property type="component" value="Unassembled WGS sequence"/>
</dbReference>
<evidence type="ECO:0000313" key="4">
    <source>
        <dbReference type="Proteomes" id="UP000630805"/>
    </source>
</evidence>
<keyword evidence="2" id="KW-1133">Transmembrane helix</keyword>
<dbReference type="Gene3D" id="2.40.50.100">
    <property type="match status" value="1"/>
</dbReference>
<accession>A0ABX2PYG1</accession>
<dbReference type="InterPro" id="IPR050739">
    <property type="entry name" value="MFP"/>
</dbReference>
<dbReference type="Gene3D" id="1.10.287.470">
    <property type="entry name" value="Helix hairpin bin"/>
    <property type="match status" value="1"/>
</dbReference>
<keyword evidence="1" id="KW-0175">Coiled coil</keyword>
<comment type="caution">
    <text evidence="3">The sequence shown here is derived from an EMBL/GenBank/DDBJ whole genome shotgun (WGS) entry which is preliminary data.</text>
</comment>
<evidence type="ECO:0000256" key="1">
    <source>
        <dbReference type="SAM" id="Coils"/>
    </source>
</evidence>
<protein>
    <submittedName>
        <fullName evidence="3">NHLP bacteriocin system secretion protein</fullName>
    </submittedName>
</protein>